<dbReference type="PANTHER" id="PTHR36836">
    <property type="entry name" value="COLANIC ACID BIOSYNTHESIS PROTEIN WCAK"/>
    <property type="match status" value="1"/>
</dbReference>
<dbReference type="InterPro" id="IPR007345">
    <property type="entry name" value="Polysacch_pyruvyl_Trfase"/>
</dbReference>
<dbReference type="EMBL" id="MFIZ01000030">
    <property type="protein sequence ID" value="OGG11388.1"/>
    <property type="molecule type" value="Genomic_DNA"/>
</dbReference>
<proteinExistence type="predicted"/>
<name>A0A1F5ZFW1_9BACT</name>
<evidence type="ECO:0000313" key="2">
    <source>
        <dbReference type="EMBL" id="OGG11388.1"/>
    </source>
</evidence>
<dbReference type="STRING" id="1798370.A2Z00_00450"/>
<evidence type="ECO:0000313" key="3">
    <source>
        <dbReference type="Proteomes" id="UP000177268"/>
    </source>
</evidence>
<sequence>MKILIPNATSPKNIGDQAQLLSLLSIIKHARPKSHVVIQSFDPETQAKQIHLPTMRLLASWLLFTDTKLVNRALRCAILCIQLVFPQLTIDKTLTNILAAYKNADAIIFVGNGYLRARKGITQSIFLLSQLVPFFVARRSGKPVIIAPMGFGPFAYRWQAALVAQLLSFPCLLFIRERISLRLARKFGLLHARLGPDHGLLLPSRKHGKNPRKSQAVVGVTLRNWYPPNVQQRLEASVASALVSFAQKTGLSIQPIVQVHAPKHGDIDLSVSRRLTRLMMGHGVRVRKPIILRSPDHAQKIYARCALLVGMRMHANILAATQTTPFVAIAYEHKTLGITQTIKMGRYCVQGDLVTTSNLTRLLYALYQNRKDIRASLDRRLTSMKIKEYAHWMRILGTI</sequence>
<dbReference type="AlphaFoldDB" id="A0A1F5ZFW1"/>
<evidence type="ECO:0000259" key="1">
    <source>
        <dbReference type="Pfam" id="PF04230"/>
    </source>
</evidence>
<gene>
    <name evidence="2" type="ORF">A2Z00_00450</name>
</gene>
<organism evidence="2 3">
    <name type="scientific">Candidatus Gottesmanbacteria bacterium RBG_13_45_10</name>
    <dbReference type="NCBI Taxonomy" id="1798370"/>
    <lineage>
        <taxon>Bacteria</taxon>
        <taxon>Candidatus Gottesmaniibacteriota</taxon>
    </lineage>
</organism>
<comment type="caution">
    <text evidence="2">The sequence shown here is derived from an EMBL/GenBank/DDBJ whole genome shotgun (WGS) entry which is preliminary data.</text>
</comment>
<accession>A0A1F5ZFW1</accession>
<protein>
    <recommendedName>
        <fullName evidence="1">Polysaccharide pyruvyl transferase domain-containing protein</fullName>
    </recommendedName>
</protein>
<dbReference type="PANTHER" id="PTHR36836:SF1">
    <property type="entry name" value="COLANIC ACID BIOSYNTHESIS PROTEIN WCAK"/>
    <property type="match status" value="1"/>
</dbReference>
<feature type="domain" description="Polysaccharide pyruvyl transferase" evidence="1">
    <location>
        <begin position="13"/>
        <end position="333"/>
    </location>
</feature>
<dbReference type="Proteomes" id="UP000177268">
    <property type="component" value="Unassembled WGS sequence"/>
</dbReference>
<dbReference type="Pfam" id="PF04230">
    <property type="entry name" value="PS_pyruv_trans"/>
    <property type="match status" value="1"/>
</dbReference>
<reference evidence="2 3" key="1">
    <citation type="journal article" date="2016" name="Nat. Commun.">
        <title>Thousands of microbial genomes shed light on interconnected biogeochemical processes in an aquifer system.</title>
        <authorList>
            <person name="Anantharaman K."/>
            <person name="Brown C.T."/>
            <person name="Hug L.A."/>
            <person name="Sharon I."/>
            <person name="Castelle C.J."/>
            <person name="Probst A.J."/>
            <person name="Thomas B.C."/>
            <person name="Singh A."/>
            <person name="Wilkins M.J."/>
            <person name="Karaoz U."/>
            <person name="Brodie E.L."/>
            <person name="Williams K.H."/>
            <person name="Hubbard S.S."/>
            <person name="Banfield J.F."/>
        </authorList>
    </citation>
    <scope>NUCLEOTIDE SEQUENCE [LARGE SCALE GENOMIC DNA]</scope>
</reference>